<keyword evidence="2" id="KW-1185">Reference proteome</keyword>
<comment type="caution">
    <text evidence="1">The sequence shown here is derived from an EMBL/GenBank/DDBJ whole genome shotgun (WGS) entry which is preliminary data.</text>
</comment>
<evidence type="ECO:0000313" key="2">
    <source>
        <dbReference type="Proteomes" id="UP001163321"/>
    </source>
</evidence>
<name>A0ACC0WCN5_9STRA</name>
<gene>
    <name evidence="1" type="ORF">PsorP6_007563</name>
</gene>
<accession>A0ACC0WCN5</accession>
<organism evidence="1 2">
    <name type="scientific">Peronosclerospora sorghi</name>
    <dbReference type="NCBI Taxonomy" id="230839"/>
    <lineage>
        <taxon>Eukaryota</taxon>
        <taxon>Sar</taxon>
        <taxon>Stramenopiles</taxon>
        <taxon>Oomycota</taxon>
        <taxon>Peronosporomycetes</taxon>
        <taxon>Peronosporales</taxon>
        <taxon>Peronosporaceae</taxon>
        <taxon>Peronosclerospora</taxon>
    </lineage>
</organism>
<dbReference type="EMBL" id="CM047582">
    <property type="protein sequence ID" value="KAI9915844.1"/>
    <property type="molecule type" value="Genomic_DNA"/>
</dbReference>
<protein>
    <submittedName>
        <fullName evidence="1">Uncharacterized protein</fullName>
    </submittedName>
</protein>
<dbReference type="Proteomes" id="UP001163321">
    <property type="component" value="Chromosome 3"/>
</dbReference>
<evidence type="ECO:0000313" key="1">
    <source>
        <dbReference type="EMBL" id="KAI9915844.1"/>
    </source>
</evidence>
<proteinExistence type="predicted"/>
<sequence length="338" mass="38181">MVSGHRIDPRAASTSAVACQRRRRPLRRPCLVHKRVKHANGIAPAADTGDNRIGQSSPLVVQLGFDFASNDALKVAHERRKRVRTNGRPNNVVRRLDVRDPVPNRFVHGILKRLGPARDDNHFCSQHLHAKDIERRALRIDISHVHDTVETEQGTRRGRGHTMLPRARLCNNARLAQPLGQHGLLQRIVNLVGARVVQVLALEPNLRALRMLREPTGVGQRRLTANIVPTQLLELLPKARVLRRLHVRVNAVMMRLNERLGDKTATKLPKHVADYADYPPSPQKELVRGKNRMYRTPMYHIGILYVMSPNRLRSDTGTNLSADINGEIAIVYYYVPSG</sequence>
<reference evidence="1 2" key="1">
    <citation type="journal article" date="2022" name="bioRxiv">
        <title>The genome of the oomycete Peronosclerospora sorghi, a cosmopolitan pathogen of maize and sorghum, is inflated with dispersed pseudogenes.</title>
        <authorList>
            <person name="Fletcher K."/>
            <person name="Martin F."/>
            <person name="Isakeit T."/>
            <person name="Cavanaugh K."/>
            <person name="Magill C."/>
            <person name="Michelmore R."/>
        </authorList>
    </citation>
    <scope>NUCLEOTIDE SEQUENCE [LARGE SCALE GENOMIC DNA]</scope>
    <source>
        <strain evidence="1">P6</strain>
    </source>
</reference>